<comment type="caution">
    <text evidence="2">The sequence shown here is derived from an EMBL/GenBank/DDBJ whole genome shotgun (WGS) entry which is preliminary data.</text>
</comment>
<keyword evidence="3" id="KW-1185">Reference proteome</keyword>
<feature type="domain" description="NADH:ubiquinone oxidoreductase intermediate-associated protein 30" evidence="1">
    <location>
        <begin position="16"/>
        <end position="164"/>
    </location>
</feature>
<dbReference type="EMBL" id="JAHVAH010000001">
    <property type="protein sequence ID" value="MBW0144243.1"/>
    <property type="molecule type" value="Genomic_DNA"/>
</dbReference>
<evidence type="ECO:0000313" key="2">
    <source>
        <dbReference type="EMBL" id="MBW0144243.1"/>
    </source>
</evidence>
<organism evidence="2 3">
    <name type="scientific">Sphingomicrobium clamense</name>
    <dbReference type="NCBI Taxonomy" id="2851013"/>
    <lineage>
        <taxon>Bacteria</taxon>
        <taxon>Pseudomonadati</taxon>
        <taxon>Pseudomonadota</taxon>
        <taxon>Alphaproteobacteria</taxon>
        <taxon>Sphingomonadales</taxon>
        <taxon>Sphingomonadaceae</taxon>
        <taxon>Sphingomicrobium</taxon>
    </lineage>
</organism>
<dbReference type="PANTHER" id="PTHR13194:SF19">
    <property type="entry name" value="NAD(P)-BINDING ROSSMANN-FOLD SUPERFAMILY PROTEIN"/>
    <property type="match status" value="1"/>
</dbReference>
<dbReference type="PANTHER" id="PTHR13194">
    <property type="entry name" value="COMPLEX I INTERMEDIATE-ASSOCIATED PROTEIN 30"/>
    <property type="match status" value="1"/>
</dbReference>
<dbReference type="RefSeq" id="WP_218632257.1">
    <property type="nucleotide sequence ID" value="NZ_JAHVAH010000001.1"/>
</dbReference>
<evidence type="ECO:0000259" key="1">
    <source>
        <dbReference type="Pfam" id="PF08547"/>
    </source>
</evidence>
<reference evidence="2 3" key="1">
    <citation type="submission" date="2021-07" db="EMBL/GenBank/DDBJ databases">
        <title>The draft genome sequence of Sphingomicrobium sp. B8.</title>
        <authorList>
            <person name="Mu L."/>
        </authorList>
    </citation>
    <scope>NUCLEOTIDE SEQUENCE [LARGE SCALE GENOMIC DNA]</scope>
    <source>
        <strain evidence="2 3">B8</strain>
    </source>
</reference>
<accession>A0ABS6V3W7</accession>
<evidence type="ECO:0000313" key="3">
    <source>
        <dbReference type="Proteomes" id="UP000698028"/>
    </source>
</evidence>
<dbReference type="Pfam" id="PF08547">
    <property type="entry name" value="CIA30"/>
    <property type="match status" value="1"/>
</dbReference>
<name>A0ABS6V3W7_9SPHN</name>
<sequence>MSLAALTAGECRTIADFGAPNEIDRWQVVNDGVMGGLSRGQIAPAGDAMRFWGEINTDGGGFSSIRHRLDRGELAGATHLRVTMDGDRRDYQLSLRSNARLYGRSIAYRGSLQPSNGVATVALDGLEPSIFGRRVPAPAFDPAAARSVGFILADGRDGPFEMKVRKIEACSA</sequence>
<gene>
    <name evidence="2" type="ORF">KTQ36_02905</name>
</gene>
<dbReference type="InterPro" id="IPR013857">
    <property type="entry name" value="NADH-UbQ_OxRdtase-assoc_prot30"/>
</dbReference>
<protein>
    <submittedName>
        <fullName evidence="2">CIA30 family protein</fullName>
    </submittedName>
</protein>
<dbReference type="Proteomes" id="UP000698028">
    <property type="component" value="Unassembled WGS sequence"/>
</dbReference>
<proteinExistence type="predicted"/>
<dbReference type="InterPro" id="IPR039131">
    <property type="entry name" value="NDUFAF1"/>
</dbReference>